<dbReference type="NCBIfam" id="TIGR02636">
    <property type="entry name" value="galM_Leloir"/>
    <property type="match status" value="1"/>
</dbReference>
<feature type="binding site" evidence="11">
    <location>
        <begin position="84"/>
        <end position="85"/>
    </location>
    <ligand>
        <name>beta-D-galactose</name>
        <dbReference type="ChEBI" id="CHEBI:27667"/>
    </ligand>
</feature>
<dbReference type="OrthoDB" id="9779408at2"/>
<dbReference type="GO" id="GO:0005737">
    <property type="term" value="C:cytoplasm"/>
    <property type="evidence" value="ECO:0007669"/>
    <property type="project" value="TreeGrafter"/>
</dbReference>
<evidence type="ECO:0000256" key="1">
    <source>
        <dbReference type="ARBA" id="ARBA00001614"/>
    </source>
</evidence>
<evidence type="ECO:0000313" key="12">
    <source>
        <dbReference type="EMBL" id="KWU00762.1"/>
    </source>
</evidence>
<dbReference type="UniPathway" id="UPA00242"/>
<dbReference type="Pfam" id="PF01263">
    <property type="entry name" value="Aldose_epim"/>
    <property type="match status" value="1"/>
</dbReference>
<dbReference type="GeneID" id="300177654"/>
<dbReference type="InterPro" id="IPR013458">
    <property type="entry name" value="Ald_epimerase_bac"/>
</dbReference>
<protein>
    <recommendedName>
        <fullName evidence="5 8">Aldose 1-epimerase</fullName>
        <ecNumber evidence="4 8">5.1.3.3</ecNumber>
    </recommendedName>
</protein>
<dbReference type="PANTHER" id="PTHR10091:SF0">
    <property type="entry name" value="GALACTOSE MUTAROTASE"/>
    <property type="match status" value="1"/>
</dbReference>
<comment type="similarity">
    <text evidence="3 8">Belongs to the aldose epimerase family.</text>
</comment>
<dbReference type="AlphaFoldDB" id="A0A109D8C9"/>
<dbReference type="InterPro" id="IPR018052">
    <property type="entry name" value="Ald1_epimerase_CS"/>
</dbReference>
<gene>
    <name evidence="12" type="primary">galM</name>
    <name evidence="12" type="ORF">APQ14_09570</name>
</gene>
<comment type="pathway">
    <text evidence="2 8">Carbohydrate metabolism; hexose metabolism.</text>
</comment>
<feature type="active site" description="Proton donor" evidence="9">
    <location>
        <position position="181"/>
    </location>
</feature>
<evidence type="ECO:0000313" key="13">
    <source>
        <dbReference type="Proteomes" id="UP000057389"/>
    </source>
</evidence>
<keyword evidence="13" id="KW-1185">Reference proteome</keyword>
<dbReference type="GO" id="GO:0033499">
    <property type="term" value="P:galactose catabolic process via UDP-galactose, Leloir pathway"/>
    <property type="evidence" value="ECO:0007669"/>
    <property type="project" value="TreeGrafter"/>
</dbReference>
<comment type="caution">
    <text evidence="12">The sequence shown here is derived from an EMBL/GenBank/DDBJ whole genome shotgun (WGS) entry which is preliminary data.</text>
</comment>
<dbReference type="CDD" id="cd09019">
    <property type="entry name" value="galactose_mutarotase_like"/>
    <property type="match status" value="1"/>
</dbReference>
<accession>A0A109D8C9</accession>
<evidence type="ECO:0000256" key="2">
    <source>
        <dbReference type="ARBA" id="ARBA00005028"/>
    </source>
</evidence>
<dbReference type="PROSITE" id="PS00545">
    <property type="entry name" value="ALDOSE_1_EPIMERASE"/>
    <property type="match status" value="1"/>
</dbReference>
<evidence type="ECO:0000256" key="7">
    <source>
        <dbReference type="ARBA" id="ARBA00023277"/>
    </source>
</evidence>
<keyword evidence="6 8" id="KW-0413">Isomerase</keyword>
<dbReference type="PANTHER" id="PTHR10091">
    <property type="entry name" value="ALDOSE-1-EPIMERASE"/>
    <property type="match status" value="1"/>
</dbReference>
<dbReference type="NCBIfam" id="NF008277">
    <property type="entry name" value="PRK11055.1"/>
    <property type="match status" value="1"/>
</dbReference>
<organism evidence="12 13">
    <name type="scientific">Vibrio toranzoniae</name>
    <dbReference type="NCBI Taxonomy" id="1194427"/>
    <lineage>
        <taxon>Bacteria</taxon>
        <taxon>Pseudomonadati</taxon>
        <taxon>Pseudomonadota</taxon>
        <taxon>Gammaproteobacteria</taxon>
        <taxon>Vibrionales</taxon>
        <taxon>Vibrionaceae</taxon>
        <taxon>Vibrio</taxon>
    </lineage>
</organism>
<dbReference type="SUPFAM" id="SSF74650">
    <property type="entry name" value="Galactose mutarotase-like"/>
    <property type="match status" value="1"/>
</dbReference>
<dbReference type="InterPro" id="IPR011013">
    <property type="entry name" value="Gal_mutarotase_sf_dom"/>
</dbReference>
<dbReference type="InterPro" id="IPR015443">
    <property type="entry name" value="Aldose_1-epimerase"/>
</dbReference>
<dbReference type="RefSeq" id="WP_060468385.1">
    <property type="nucleotide sequence ID" value="NZ_AP025514.1"/>
</dbReference>
<dbReference type="GO" id="GO:0006006">
    <property type="term" value="P:glucose metabolic process"/>
    <property type="evidence" value="ECO:0007669"/>
    <property type="project" value="TreeGrafter"/>
</dbReference>
<dbReference type="EC" id="5.1.3.3" evidence="4 8"/>
<dbReference type="InterPro" id="IPR014718">
    <property type="entry name" value="GH-type_carb-bd"/>
</dbReference>
<evidence type="ECO:0000256" key="4">
    <source>
        <dbReference type="ARBA" id="ARBA00013185"/>
    </source>
</evidence>
<feature type="active site" description="Proton acceptor" evidence="9">
    <location>
        <position position="317"/>
    </location>
</feature>
<feature type="binding site" evidence="10">
    <location>
        <position position="253"/>
    </location>
    <ligand>
        <name>beta-D-galactose</name>
        <dbReference type="ChEBI" id="CHEBI:27667"/>
    </ligand>
</feature>
<evidence type="ECO:0000256" key="5">
    <source>
        <dbReference type="ARBA" id="ARBA00014165"/>
    </source>
</evidence>
<feature type="binding site" evidence="11">
    <location>
        <begin position="181"/>
        <end position="183"/>
    </location>
    <ligand>
        <name>beta-D-galactose</name>
        <dbReference type="ChEBI" id="CHEBI:27667"/>
    </ligand>
</feature>
<evidence type="ECO:0000256" key="3">
    <source>
        <dbReference type="ARBA" id="ARBA00006206"/>
    </source>
</evidence>
<dbReference type="InterPro" id="IPR047215">
    <property type="entry name" value="Galactose_mutarotase-like"/>
</dbReference>
<evidence type="ECO:0000256" key="11">
    <source>
        <dbReference type="PIRSR" id="PIRSR005096-3"/>
    </source>
</evidence>
<evidence type="ECO:0000256" key="8">
    <source>
        <dbReference type="PIRNR" id="PIRNR005096"/>
    </source>
</evidence>
<dbReference type="GO" id="GO:0030246">
    <property type="term" value="F:carbohydrate binding"/>
    <property type="evidence" value="ECO:0007669"/>
    <property type="project" value="InterPro"/>
</dbReference>
<dbReference type="InterPro" id="IPR008183">
    <property type="entry name" value="Aldose_1/G6P_1-epimerase"/>
</dbReference>
<proteinExistence type="inferred from homology"/>
<reference evidence="12 13" key="1">
    <citation type="submission" date="2015-11" db="EMBL/GenBank/DDBJ databases">
        <title>Draft WGS of Vibrio toranzoniae.</title>
        <authorList>
            <person name="Lasa A."/>
            <person name="Romalde J.L."/>
        </authorList>
    </citation>
    <scope>NUCLEOTIDE SEQUENCE [LARGE SCALE GENOMIC DNA]</scope>
    <source>
        <strain evidence="12 13">Vb 10.8</strain>
    </source>
</reference>
<evidence type="ECO:0000256" key="10">
    <source>
        <dbReference type="PIRSR" id="PIRSR005096-2"/>
    </source>
</evidence>
<sequence length="359" mass="39538">MTQAQNLHQSMTETADYDGQPAQLVTLSNAQGMEVTFMDIGATWLSCILPVKGNRREVLLGVNSMENFEKQASYMGATVGRYANRIANGRFKIDGKNYKLETNQAGNTLHGGPNGFDKRRWNIAEQTETSVVFSLVSADGDQGFPGNLNVSVRYEITEDNRVSIDYTANTDKPTVVNLTNHAYFNLLGAEAGHDCLSHIVSINASQFLPTNSVGIPLGNLKSVKSTSFDFTQPMMISERLLGDEQQKAAKGYDHSFLLADGCKRTQCAATVTSPDALVTLKVFSTKPAMQLYTGNWLGGTPNRSGGSYEDYAGLALETQFLPDSPNHPEWKQDSCILQPEQEYHYRTCYQFEFSGDSSN</sequence>
<comment type="catalytic activity">
    <reaction evidence="1 8">
        <text>alpha-D-glucose = beta-D-glucose</text>
        <dbReference type="Rhea" id="RHEA:10264"/>
        <dbReference type="ChEBI" id="CHEBI:15903"/>
        <dbReference type="ChEBI" id="CHEBI:17925"/>
        <dbReference type="EC" id="5.1.3.3"/>
    </reaction>
</comment>
<evidence type="ECO:0000256" key="6">
    <source>
        <dbReference type="ARBA" id="ARBA00023235"/>
    </source>
</evidence>
<keyword evidence="7 8" id="KW-0119">Carbohydrate metabolism</keyword>
<evidence type="ECO:0000256" key="9">
    <source>
        <dbReference type="PIRSR" id="PIRSR005096-1"/>
    </source>
</evidence>
<dbReference type="GO" id="GO:0004034">
    <property type="term" value="F:aldose 1-epimerase activity"/>
    <property type="evidence" value="ECO:0007669"/>
    <property type="project" value="UniProtKB-EC"/>
</dbReference>
<dbReference type="PIRSF" id="PIRSF005096">
    <property type="entry name" value="GALM"/>
    <property type="match status" value="1"/>
</dbReference>
<dbReference type="EMBL" id="LMXU01000021">
    <property type="protein sequence ID" value="KWU00762.1"/>
    <property type="molecule type" value="Genomic_DNA"/>
</dbReference>
<dbReference type="Gene3D" id="2.70.98.10">
    <property type="match status" value="1"/>
</dbReference>
<name>A0A109D8C9_9VIBR</name>
<dbReference type="Proteomes" id="UP000057389">
    <property type="component" value="Unassembled WGS sequence"/>
</dbReference>